<comment type="caution">
    <text evidence="1">The sequence shown here is derived from an EMBL/GenBank/DDBJ whole genome shotgun (WGS) entry which is preliminary data.</text>
</comment>
<proteinExistence type="predicted"/>
<sequence>MSLLYQSIMRDRIIVFFERFSLTRRGENEVDDSPRSSSLRLSVFKSTPSWTTSTTNMNGLWNIFTTVRGKRRVSKPPRDACLRKLYSLELIHQRGAARAAGNQELTSELARLCRETIKEDLEERRAEVLAEAAEAGQSIRYTRDGNTE</sequence>
<organism evidence="1 2">
    <name type="scientific">Necator americanus</name>
    <name type="common">Human hookworm</name>
    <dbReference type="NCBI Taxonomy" id="51031"/>
    <lineage>
        <taxon>Eukaryota</taxon>
        <taxon>Metazoa</taxon>
        <taxon>Ecdysozoa</taxon>
        <taxon>Nematoda</taxon>
        <taxon>Chromadorea</taxon>
        <taxon>Rhabditida</taxon>
        <taxon>Rhabditina</taxon>
        <taxon>Rhabditomorpha</taxon>
        <taxon>Strongyloidea</taxon>
        <taxon>Ancylostomatidae</taxon>
        <taxon>Bunostominae</taxon>
        <taxon>Necator</taxon>
    </lineage>
</organism>
<protein>
    <submittedName>
        <fullName evidence="1">Uncharacterized protein</fullName>
    </submittedName>
</protein>
<gene>
    <name evidence="1" type="primary">Necator_chrX.g24050</name>
    <name evidence="1" type="ORF">RB195_023885</name>
</gene>
<evidence type="ECO:0000313" key="2">
    <source>
        <dbReference type="Proteomes" id="UP001303046"/>
    </source>
</evidence>
<accession>A0ABR1EKY6</accession>
<dbReference type="EMBL" id="JAVFWL010000006">
    <property type="protein sequence ID" value="KAK6763349.1"/>
    <property type="molecule type" value="Genomic_DNA"/>
</dbReference>
<evidence type="ECO:0000313" key="1">
    <source>
        <dbReference type="EMBL" id="KAK6763349.1"/>
    </source>
</evidence>
<name>A0ABR1EKY6_NECAM</name>
<reference evidence="1 2" key="1">
    <citation type="submission" date="2023-08" db="EMBL/GenBank/DDBJ databases">
        <title>A Necator americanus chromosomal reference genome.</title>
        <authorList>
            <person name="Ilik V."/>
            <person name="Petrzelkova K.J."/>
            <person name="Pardy F."/>
            <person name="Fuh T."/>
            <person name="Niatou-Singa F.S."/>
            <person name="Gouil Q."/>
            <person name="Baker L."/>
            <person name="Ritchie M.E."/>
            <person name="Jex A.R."/>
            <person name="Gazzola D."/>
            <person name="Li H."/>
            <person name="Toshio Fujiwara R."/>
            <person name="Zhan B."/>
            <person name="Aroian R.V."/>
            <person name="Pafco B."/>
            <person name="Schwarz E.M."/>
        </authorList>
    </citation>
    <scope>NUCLEOTIDE SEQUENCE [LARGE SCALE GENOMIC DNA]</scope>
    <source>
        <strain evidence="1 2">Aroian</strain>
        <tissue evidence="1">Whole animal</tissue>
    </source>
</reference>
<keyword evidence="2" id="KW-1185">Reference proteome</keyword>
<dbReference type="Proteomes" id="UP001303046">
    <property type="component" value="Unassembled WGS sequence"/>
</dbReference>